<accession>A0A2S6AN63</accession>
<dbReference type="EMBL" id="PSZC01000013">
    <property type="protein sequence ID" value="PPJ36658.1"/>
    <property type="molecule type" value="Genomic_DNA"/>
</dbReference>
<dbReference type="PANTHER" id="PTHR43201">
    <property type="entry name" value="ACYL-COA SYNTHETASE"/>
    <property type="match status" value="1"/>
</dbReference>
<dbReference type="Pfam" id="PF13193">
    <property type="entry name" value="AMP-binding_C"/>
    <property type="match status" value="1"/>
</dbReference>
<dbReference type="InterPro" id="IPR045851">
    <property type="entry name" value="AMP-bd_C_sf"/>
</dbReference>
<comment type="caution">
    <text evidence="5">The sequence shown here is derived from an EMBL/GenBank/DDBJ whole genome shotgun (WGS) entry which is preliminary data.</text>
</comment>
<evidence type="ECO:0000313" key="5">
    <source>
        <dbReference type="EMBL" id="PPJ36658.1"/>
    </source>
</evidence>
<dbReference type="RefSeq" id="WP_104377097.1">
    <property type="nucleotide sequence ID" value="NZ_PSZC01000013.1"/>
</dbReference>
<keyword evidence="2" id="KW-0436">Ligase</keyword>
<dbReference type="InterPro" id="IPR025110">
    <property type="entry name" value="AMP-bd_C"/>
</dbReference>
<dbReference type="GO" id="GO:0006631">
    <property type="term" value="P:fatty acid metabolic process"/>
    <property type="evidence" value="ECO:0007669"/>
    <property type="project" value="TreeGrafter"/>
</dbReference>
<protein>
    <submittedName>
        <fullName evidence="5">Acyl-CoA synthetase</fullName>
    </submittedName>
</protein>
<comment type="similarity">
    <text evidence="1">Belongs to the ATP-dependent AMP-binding enzyme family.</text>
</comment>
<dbReference type="InterPro" id="IPR020845">
    <property type="entry name" value="AMP-binding_CS"/>
</dbReference>
<proteinExistence type="inferred from homology"/>
<feature type="domain" description="AMP-dependent synthetase/ligase" evidence="3">
    <location>
        <begin position="7"/>
        <end position="359"/>
    </location>
</feature>
<evidence type="ECO:0000256" key="1">
    <source>
        <dbReference type="ARBA" id="ARBA00006432"/>
    </source>
</evidence>
<dbReference type="InterPro" id="IPR042099">
    <property type="entry name" value="ANL_N_sf"/>
</dbReference>
<dbReference type="Pfam" id="PF00501">
    <property type="entry name" value="AMP-binding"/>
    <property type="match status" value="1"/>
</dbReference>
<dbReference type="SUPFAM" id="SSF56801">
    <property type="entry name" value="Acetyl-CoA synthetase-like"/>
    <property type="match status" value="1"/>
</dbReference>
<evidence type="ECO:0000256" key="2">
    <source>
        <dbReference type="ARBA" id="ARBA00022598"/>
    </source>
</evidence>
<gene>
    <name evidence="5" type="ORF">C5E45_19815</name>
</gene>
<dbReference type="InterPro" id="IPR000873">
    <property type="entry name" value="AMP-dep_synth/lig_dom"/>
</dbReference>
<dbReference type="PANTHER" id="PTHR43201:SF5">
    <property type="entry name" value="MEDIUM-CHAIN ACYL-COA LIGASE ACSF2, MITOCHONDRIAL"/>
    <property type="match status" value="1"/>
</dbReference>
<sequence>MYPGAIAKTTPDKLAAVLYGTDQTLTFAQLEDKSAALARVLHDAGLRRGDVVALLTDNRLEAFEVVWATQRAGLYVTPVNSHLKADEVHYIVKDSGAKALIVSASLGPVTYEVAEMSDDLLLTLAFGGDVPGFSSYENAIEAADEPLEDMPCGGFMLYSSGTTGFPKGIKQPLPDRQLDEPGDWVAPMIQDWYGLDENDVYLSPAPIYHAAPLRYSVAMQALGATVVMTSRFDPQQVLRCIDEHRVTATQMVPTMFVRMLKLPAATRSSFDVSSLRAVIHAAAPCPTEVKRAMIEWVGPILYEYYGASETYGQTLITSQEWLQKPGSVGRSTIGILHICDEDGNELPPERVGTLYFERDTMPFIYHNDPEKTSAAQHPRHPLWTTVGDIGYADADGYLYLTDRKAFTIISGGVNIYPQEIEDTLTMHPAVFDVAVIGVPDPEMGEQVKAVVQLMPDVSPSAELASELIQHTRTHLAKFKAPRSVDFIDDLPRTPTGKLQKRLLKARYADKDSTNAPRPHG</sequence>
<evidence type="ECO:0000259" key="4">
    <source>
        <dbReference type="Pfam" id="PF13193"/>
    </source>
</evidence>
<dbReference type="PROSITE" id="PS00455">
    <property type="entry name" value="AMP_BINDING"/>
    <property type="match status" value="1"/>
</dbReference>
<evidence type="ECO:0000313" key="6">
    <source>
        <dbReference type="Proteomes" id="UP000239874"/>
    </source>
</evidence>
<dbReference type="AlphaFoldDB" id="A0A2S6AN63"/>
<name>A0A2S6AN63_9NOCA</name>
<dbReference type="Proteomes" id="UP000239874">
    <property type="component" value="Unassembled WGS sequence"/>
</dbReference>
<dbReference type="Gene3D" id="3.30.300.30">
    <property type="match status" value="1"/>
</dbReference>
<dbReference type="GO" id="GO:0031956">
    <property type="term" value="F:medium-chain fatty acid-CoA ligase activity"/>
    <property type="evidence" value="ECO:0007669"/>
    <property type="project" value="TreeGrafter"/>
</dbReference>
<feature type="domain" description="AMP-binding enzyme C-terminal" evidence="4">
    <location>
        <begin position="419"/>
        <end position="497"/>
    </location>
</feature>
<reference evidence="5 6" key="1">
    <citation type="submission" date="2018-02" db="EMBL/GenBank/DDBJ databases">
        <title>8 Nocardia nova and 1 Nocardia cyriacigeorgica strain used for evolution to TMP-SMX.</title>
        <authorList>
            <person name="Mehta H."/>
            <person name="Weng J."/>
            <person name="Shamoo Y."/>
        </authorList>
    </citation>
    <scope>NUCLEOTIDE SEQUENCE [LARGE SCALE GENOMIC DNA]</scope>
    <source>
        <strain evidence="5 6">MDA3139</strain>
    </source>
</reference>
<evidence type="ECO:0000259" key="3">
    <source>
        <dbReference type="Pfam" id="PF00501"/>
    </source>
</evidence>
<dbReference type="OrthoDB" id="9803968at2"/>
<organism evidence="5 6">
    <name type="scientific">Nocardia nova</name>
    <dbReference type="NCBI Taxonomy" id="37330"/>
    <lineage>
        <taxon>Bacteria</taxon>
        <taxon>Bacillati</taxon>
        <taxon>Actinomycetota</taxon>
        <taxon>Actinomycetes</taxon>
        <taxon>Mycobacteriales</taxon>
        <taxon>Nocardiaceae</taxon>
        <taxon>Nocardia</taxon>
    </lineage>
</organism>
<dbReference type="Gene3D" id="3.40.50.12780">
    <property type="entry name" value="N-terminal domain of ligase-like"/>
    <property type="match status" value="1"/>
</dbReference>